<dbReference type="Proteomes" id="UP001570417">
    <property type="component" value="Unassembled WGS sequence"/>
</dbReference>
<gene>
    <name evidence="3" type="ORF">AB4566_11220</name>
</gene>
<dbReference type="InterPro" id="IPR038729">
    <property type="entry name" value="Rad50/SbcC_AAA"/>
</dbReference>
<dbReference type="SUPFAM" id="SSF52540">
    <property type="entry name" value="P-loop containing nucleoside triphosphate hydrolases"/>
    <property type="match status" value="1"/>
</dbReference>
<comment type="caution">
    <text evidence="3">The sequence shown here is derived from an EMBL/GenBank/DDBJ whole genome shotgun (WGS) entry which is preliminary data.</text>
</comment>
<accession>A0ABV4NBP0</accession>
<sequence>MKILTLRFGNLNSLKGEWKIDFTQSPFVDNGLFAITGATGAGKTTLLDAICLGLYHNTPRLGAISTSNNEIMTRGTAECFSEVEFEVKGKAYRSFWSMRRSRGKLDGNLQSAQVELAEVESGKVLATQIKKKSELVESLTGLDFDRFTKSMMLSQGQFAAFLNAKESERAELLEELTGTEIYGLISEGVHKQYSQSKQGLAQLESQAEGVQLLTFEQIEAFTQELSDLTLQQKANKQTLQALTEHKSWWNQHHKLSSELNQAETEFTAANSARDNAASDMERLAKSEPAEKLRTPHTLWQESARQLTSLEKQNQTKREQLITTQSSFDEKSRELKTAEINLEQVKLRHVEQESLINQKVVPLDGQIAQLVNQSQVEATKRSSLLSSLVQIQVSLKNTDEQTTSLNLQLDKQVQYLEQHSNDENVEVQLQGWKAQHSQCQKGQLTVSDLQSKALVTSKQCEEQTGLLAQSKLKLQAAEQQQHDVILKHDAANQSLNALLVVHNKLSLENELSALTAQLALEVPLLSIQSNWLQFTTEQQQKHHWLQEAKQTKKQLEEKREQLLGHYQSQKLLVASTKQLITQEGHLAHYRTQLVDGEECPLCGALEHPKVAGFDAVQPMTHDEELREQLQQAELDLEKVEQQGRDIRNELDTLIRQQTEFEAREVWLNEQIESALTHWQQQCLQQNIDLKVTESGAIQVVMKQLREQKESITQQLKQLHQAEVLVQTISDEKNQIVLSVQNLQSQYQLDNQKFEASQQQLTSFKEQAEKAQLELSQLESELRNSIKNTGFMIEEGVALDAWFNQKHEDINQWKAASQSVNTYQQQLSDLKKDTLTLNEKLNELTESSAKQDELVKKIAEQLQQLKGERSDLFQDKSVEQERDLSTKRVTTHEQTKQMALATTQQVQSQLDAVSAEINMLVENIQQAKVAVMEKLEHWQLKLSESSIKDEDEFLASLLIEPERERLVLLKTQLEKRIEGSQAVVKAAMANISKLDLEPQAEEWRKVELDDVSIQLEQLQEAVDNLAKKQGELSNELESDEKRRTGQRALFEQIEQYRKEFEDIQYLHSLIGSQKGDKFRTFAQGLTLDNLVYLANQQLERLHGRYLLQRKGGEGLELSVLDTWQGDAVRDTKTLSGGESFLVSLALALALSDLVSHKTSIDSLFLDEGFGTLDAETLDIALDALDNLNATGKMIGVISHIEAMKERIPVQLKVTKKSGLGVSVLDSHYRVA</sequence>
<feature type="domain" description="Rad50/SbcC-type AAA" evidence="2">
    <location>
        <begin position="8"/>
        <end position="265"/>
    </location>
</feature>
<name>A0ABV4NBP0_9VIBR</name>
<feature type="coiled-coil region" evidence="1">
    <location>
        <begin position="1006"/>
        <end position="1040"/>
    </location>
</feature>
<evidence type="ECO:0000259" key="2">
    <source>
        <dbReference type="Pfam" id="PF13476"/>
    </source>
</evidence>
<evidence type="ECO:0000313" key="4">
    <source>
        <dbReference type="Proteomes" id="UP001570417"/>
    </source>
</evidence>
<evidence type="ECO:0000256" key="1">
    <source>
        <dbReference type="SAM" id="Coils"/>
    </source>
</evidence>
<proteinExistence type="predicted"/>
<dbReference type="Gene3D" id="3.40.50.300">
    <property type="entry name" value="P-loop containing nucleotide triphosphate hydrolases"/>
    <property type="match status" value="2"/>
</dbReference>
<reference evidence="3 4" key="1">
    <citation type="journal article" date="2024" name="ISME J.">
        <title>Tailless and filamentous prophages are predominant in marine Vibrio.</title>
        <authorList>
            <person name="Steensen K."/>
            <person name="Seneca J."/>
            <person name="Bartlau N."/>
            <person name="Yu X.A."/>
            <person name="Hussain F.A."/>
            <person name="Polz M.F."/>
        </authorList>
    </citation>
    <scope>NUCLEOTIDE SEQUENCE [LARGE SCALE GENOMIC DNA]</scope>
    <source>
        <strain evidence="3 4">10N.222.51.A1</strain>
    </source>
</reference>
<keyword evidence="1" id="KW-0175">Coiled coil</keyword>
<dbReference type="Pfam" id="PF13476">
    <property type="entry name" value="AAA_23"/>
    <property type="match status" value="1"/>
</dbReference>
<feature type="coiled-coil region" evidence="1">
    <location>
        <begin position="621"/>
        <end position="655"/>
    </location>
</feature>
<dbReference type="Pfam" id="PF13558">
    <property type="entry name" value="SbcC_Walker_B"/>
    <property type="match status" value="1"/>
</dbReference>
<dbReference type="RefSeq" id="WP_372266153.1">
    <property type="nucleotide sequence ID" value="NZ_JBFRUW010000040.1"/>
</dbReference>
<dbReference type="PANTHER" id="PTHR32114">
    <property type="entry name" value="ABC TRANSPORTER ABCH.3"/>
    <property type="match status" value="1"/>
</dbReference>
<dbReference type="EMBL" id="JBFRUW010000040">
    <property type="protein sequence ID" value="MFA0568844.1"/>
    <property type="molecule type" value="Genomic_DNA"/>
</dbReference>
<protein>
    <submittedName>
        <fullName evidence="3">AAA family ATPase</fullName>
    </submittedName>
</protein>
<dbReference type="PANTHER" id="PTHR32114:SF2">
    <property type="entry name" value="ABC TRANSPORTER ABCH.3"/>
    <property type="match status" value="1"/>
</dbReference>
<evidence type="ECO:0000313" key="3">
    <source>
        <dbReference type="EMBL" id="MFA0568844.1"/>
    </source>
</evidence>
<keyword evidence="4" id="KW-1185">Reference proteome</keyword>
<dbReference type="InterPro" id="IPR027417">
    <property type="entry name" value="P-loop_NTPase"/>
</dbReference>
<feature type="coiled-coil region" evidence="1">
    <location>
        <begin position="752"/>
        <end position="786"/>
    </location>
</feature>
<feature type="coiled-coil region" evidence="1">
    <location>
        <begin position="818"/>
        <end position="873"/>
    </location>
</feature>
<organism evidence="3 4">
    <name type="scientific">Vibrio gallaecicus</name>
    <dbReference type="NCBI Taxonomy" id="552386"/>
    <lineage>
        <taxon>Bacteria</taxon>
        <taxon>Pseudomonadati</taxon>
        <taxon>Pseudomonadota</taxon>
        <taxon>Gammaproteobacteria</taxon>
        <taxon>Vibrionales</taxon>
        <taxon>Vibrionaceae</taxon>
        <taxon>Vibrio</taxon>
    </lineage>
</organism>